<keyword evidence="1" id="KW-1133">Transmembrane helix</keyword>
<evidence type="ECO:0000313" key="2">
    <source>
        <dbReference type="EMBL" id="MFC3143707.1"/>
    </source>
</evidence>
<evidence type="ECO:0000313" key="3">
    <source>
        <dbReference type="Proteomes" id="UP001595632"/>
    </source>
</evidence>
<reference evidence="3" key="1">
    <citation type="journal article" date="2019" name="Int. J. Syst. Evol. Microbiol.">
        <title>The Global Catalogue of Microorganisms (GCM) 10K type strain sequencing project: providing services to taxonomists for standard genome sequencing and annotation.</title>
        <authorList>
            <consortium name="The Broad Institute Genomics Platform"/>
            <consortium name="The Broad Institute Genome Sequencing Center for Infectious Disease"/>
            <person name="Wu L."/>
            <person name="Ma J."/>
        </authorList>
    </citation>
    <scope>NUCLEOTIDE SEQUENCE [LARGE SCALE GENOMIC DNA]</scope>
    <source>
        <strain evidence="3">KCTC 52366</strain>
    </source>
</reference>
<organism evidence="2 3">
    <name type="scientific">Psychromarinibacter halotolerans</name>
    <dbReference type="NCBI Taxonomy" id="1775175"/>
    <lineage>
        <taxon>Bacteria</taxon>
        <taxon>Pseudomonadati</taxon>
        <taxon>Pseudomonadota</taxon>
        <taxon>Alphaproteobacteria</taxon>
        <taxon>Rhodobacterales</taxon>
        <taxon>Paracoccaceae</taxon>
        <taxon>Psychromarinibacter</taxon>
    </lineage>
</organism>
<keyword evidence="3" id="KW-1185">Reference proteome</keyword>
<proteinExistence type="predicted"/>
<dbReference type="EMBL" id="JBHRTB010000010">
    <property type="protein sequence ID" value="MFC3143707.1"/>
    <property type="molecule type" value="Genomic_DNA"/>
</dbReference>
<keyword evidence="1" id="KW-0812">Transmembrane</keyword>
<evidence type="ECO:0000256" key="1">
    <source>
        <dbReference type="SAM" id="Phobius"/>
    </source>
</evidence>
<name>A0ABV7GV82_9RHOB</name>
<gene>
    <name evidence="2" type="ORF">ACFOGP_13375</name>
</gene>
<feature type="transmembrane region" description="Helical" evidence="1">
    <location>
        <begin position="20"/>
        <end position="36"/>
    </location>
</feature>
<protein>
    <submittedName>
        <fullName evidence="2">Uncharacterized protein</fullName>
    </submittedName>
</protein>
<dbReference type="RefSeq" id="WP_275630983.1">
    <property type="nucleotide sequence ID" value="NZ_JARGYD010000001.1"/>
</dbReference>
<keyword evidence="1" id="KW-0472">Membrane</keyword>
<comment type="caution">
    <text evidence="2">The sequence shown here is derived from an EMBL/GenBank/DDBJ whole genome shotgun (WGS) entry which is preliminary data.</text>
</comment>
<accession>A0ABV7GV82</accession>
<sequence>MMWLLRAKRWAQNPPSWDRVKLVAAIVVICLLLFGYERLFGWPDWLTLDRVRAPGRVVR</sequence>
<dbReference type="Proteomes" id="UP001595632">
    <property type="component" value="Unassembled WGS sequence"/>
</dbReference>